<evidence type="ECO:0000256" key="4">
    <source>
        <dbReference type="ARBA" id="ARBA00023136"/>
    </source>
</evidence>
<protein>
    <submittedName>
        <fullName evidence="8">Zinc transporter ZIP1-like</fullName>
    </submittedName>
</protein>
<feature type="transmembrane region" description="Helical" evidence="6">
    <location>
        <begin position="165"/>
        <end position="185"/>
    </location>
</feature>
<evidence type="ECO:0000256" key="1">
    <source>
        <dbReference type="ARBA" id="ARBA00004141"/>
    </source>
</evidence>
<dbReference type="Pfam" id="PF02535">
    <property type="entry name" value="Zip"/>
    <property type="match status" value="1"/>
</dbReference>
<comment type="subcellular location">
    <subcellularLocation>
        <location evidence="1">Membrane</location>
        <topology evidence="1">Multi-pass membrane protein</topology>
    </subcellularLocation>
</comment>
<name>A0ABM1BJF0_LIMPO</name>
<evidence type="ECO:0000313" key="8">
    <source>
        <dbReference type="RefSeq" id="XP_013783195.1"/>
    </source>
</evidence>
<feature type="transmembrane region" description="Helical" evidence="6">
    <location>
        <begin position="6"/>
        <end position="28"/>
    </location>
</feature>
<dbReference type="InterPro" id="IPR003689">
    <property type="entry name" value="ZIP"/>
</dbReference>
<feature type="transmembrane region" description="Helical" evidence="6">
    <location>
        <begin position="259"/>
        <end position="280"/>
    </location>
</feature>
<feature type="transmembrane region" description="Helical" evidence="6">
    <location>
        <begin position="292"/>
        <end position="311"/>
    </location>
</feature>
<accession>A0ABM1BJF0</accession>
<dbReference type="PANTHER" id="PTHR11040:SF203">
    <property type="entry name" value="FI18611P1-RELATED"/>
    <property type="match status" value="1"/>
</dbReference>
<feature type="transmembrane region" description="Helical" evidence="6">
    <location>
        <begin position="228"/>
        <end position="247"/>
    </location>
</feature>
<dbReference type="GeneID" id="106467390"/>
<feature type="region of interest" description="Disordered" evidence="5">
    <location>
        <begin position="122"/>
        <end position="149"/>
    </location>
</feature>
<keyword evidence="7" id="KW-1185">Reference proteome</keyword>
<dbReference type="Proteomes" id="UP000694941">
    <property type="component" value="Unplaced"/>
</dbReference>
<proteinExistence type="predicted"/>
<organism evidence="7 8">
    <name type="scientific">Limulus polyphemus</name>
    <name type="common">Atlantic horseshoe crab</name>
    <dbReference type="NCBI Taxonomy" id="6850"/>
    <lineage>
        <taxon>Eukaryota</taxon>
        <taxon>Metazoa</taxon>
        <taxon>Ecdysozoa</taxon>
        <taxon>Arthropoda</taxon>
        <taxon>Chelicerata</taxon>
        <taxon>Merostomata</taxon>
        <taxon>Xiphosura</taxon>
        <taxon>Limulidae</taxon>
        <taxon>Limulus</taxon>
    </lineage>
</organism>
<evidence type="ECO:0000256" key="6">
    <source>
        <dbReference type="SAM" id="Phobius"/>
    </source>
</evidence>
<feature type="transmembrane region" description="Helical" evidence="6">
    <location>
        <begin position="48"/>
        <end position="68"/>
    </location>
</feature>
<evidence type="ECO:0000313" key="7">
    <source>
        <dbReference type="Proteomes" id="UP000694941"/>
    </source>
</evidence>
<gene>
    <name evidence="8" type="primary">LOC106467390</name>
</gene>
<keyword evidence="3 6" id="KW-1133">Transmembrane helix</keyword>
<feature type="transmembrane region" description="Helical" evidence="6">
    <location>
        <begin position="88"/>
        <end position="107"/>
    </location>
</feature>
<reference evidence="8" key="1">
    <citation type="submission" date="2025-08" db="UniProtKB">
        <authorList>
            <consortium name="RefSeq"/>
        </authorList>
    </citation>
    <scope>IDENTIFICATION</scope>
    <source>
        <tissue evidence="8">Muscle</tissue>
    </source>
</reference>
<evidence type="ECO:0000256" key="5">
    <source>
        <dbReference type="SAM" id="MobiDB-lite"/>
    </source>
</evidence>
<evidence type="ECO:0000256" key="3">
    <source>
        <dbReference type="ARBA" id="ARBA00022989"/>
    </source>
</evidence>
<dbReference type="PANTHER" id="PTHR11040">
    <property type="entry name" value="ZINC/IRON TRANSPORTER"/>
    <property type="match status" value="1"/>
</dbReference>
<feature type="transmembrane region" description="Helical" evidence="6">
    <location>
        <begin position="197"/>
        <end position="216"/>
    </location>
</feature>
<keyword evidence="2 6" id="KW-0812">Transmembrane</keyword>
<evidence type="ECO:0000256" key="2">
    <source>
        <dbReference type="ARBA" id="ARBA00022692"/>
    </source>
</evidence>
<sequence>MSLLEIRVLTLCLLLLGTFTCGTLPILLVKWFKQTNTTQGLQVTGRSVISFLLCVGGGVLLETCFVHLLPEVRASFEQHWLRENSSSYHFPIPELIVCLGFLAVYILEEVLFAALGNSRPTENGLGRDSPHQGLLLTDRNRPDSGTDRSTLQTVGLSSYPTSPKFFFRGFIIILALSVHSVFEGFAVGLQDNVKETWMLFIAVAMHKFVISFIVGLELYSDGTHTITVLVYMAVFATMSPLGMLVAIVTESSLQRSPDLVVGTLNGLATGTLVYVTFFEILQREKNSPLRSLLQLLALLIGFIIMVVIQWVTS</sequence>
<dbReference type="RefSeq" id="XP_013783195.1">
    <property type="nucleotide sequence ID" value="XM_013927741.2"/>
</dbReference>
<keyword evidence="4 6" id="KW-0472">Membrane</keyword>